<name>A0A2M7U3A1_9BACT</name>
<evidence type="ECO:0000313" key="2">
    <source>
        <dbReference type="Proteomes" id="UP000230027"/>
    </source>
</evidence>
<dbReference type="Proteomes" id="UP000230027">
    <property type="component" value="Unassembled WGS sequence"/>
</dbReference>
<proteinExistence type="predicted"/>
<comment type="caution">
    <text evidence="1">The sequence shown here is derived from an EMBL/GenBank/DDBJ whole genome shotgun (WGS) entry which is preliminary data.</text>
</comment>
<reference evidence="2" key="1">
    <citation type="submission" date="2017-09" db="EMBL/GenBank/DDBJ databases">
        <title>Depth-based differentiation of microbial function through sediment-hosted aquifers and enrichment of novel symbionts in the deep terrestrial subsurface.</title>
        <authorList>
            <person name="Probst A.J."/>
            <person name="Ladd B."/>
            <person name="Jarett J.K."/>
            <person name="Geller-Mcgrath D.E."/>
            <person name="Sieber C.M.K."/>
            <person name="Emerson J.B."/>
            <person name="Anantharaman K."/>
            <person name="Thomas B.C."/>
            <person name="Malmstrom R."/>
            <person name="Stieglmeier M."/>
            <person name="Klingl A."/>
            <person name="Woyke T."/>
            <person name="Ryan C.M."/>
            <person name="Banfield J.F."/>
        </authorList>
    </citation>
    <scope>NUCLEOTIDE SEQUENCE [LARGE SCALE GENOMIC DNA]</scope>
</reference>
<dbReference type="EMBL" id="PFOD01000068">
    <property type="protein sequence ID" value="PIZ64890.1"/>
    <property type="molecule type" value="Genomic_DNA"/>
</dbReference>
<accession>A0A2M7U3A1</accession>
<organism evidence="1 2">
    <name type="scientific">Candidatus Roizmanbacteria bacterium CG_4_10_14_0_2_um_filter_36_9</name>
    <dbReference type="NCBI Taxonomy" id="1974823"/>
    <lineage>
        <taxon>Bacteria</taxon>
        <taxon>Candidatus Roizmaniibacteriota</taxon>
    </lineage>
</organism>
<protein>
    <submittedName>
        <fullName evidence="1">Uncharacterized protein</fullName>
    </submittedName>
</protein>
<gene>
    <name evidence="1" type="ORF">COY14_03620</name>
</gene>
<dbReference type="AlphaFoldDB" id="A0A2M7U3A1"/>
<sequence>MTKPKKRVLGHIVTDARVPLPYRQKTQEAGWYVIKVKDTHSESSDEKISEIYGKNRRALLTTDKTAHTHNASRGFIGYIYIDGKVSADEDSEYLAKFSNIVSTINKDIIEGYLIIIDKKNTSYERKKISKR</sequence>
<evidence type="ECO:0000313" key="1">
    <source>
        <dbReference type="EMBL" id="PIZ64890.1"/>
    </source>
</evidence>